<organism evidence="2 3">
    <name type="scientific">Candidatus Kaiserbacteria bacterium RIFOXYB1_FULL_46_14</name>
    <dbReference type="NCBI Taxonomy" id="1798531"/>
    <lineage>
        <taxon>Bacteria</taxon>
        <taxon>Candidatus Kaiseribacteriota</taxon>
    </lineage>
</organism>
<dbReference type="InterPro" id="IPR012347">
    <property type="entry name" value="Ferritin-like"/>
</dbReference>
<accession>A0A1F6FJZ7</accession>
<evidence type="ECO:0000259" key="1">
    <source>
        <dbReference type="Pfam" id="PF03713"/>
    </source>
</evidence>
<sequence length="122" mass="13419">MENAKNNVLVVGLLTLILGLVVGYFVGTNRPVINPTPTFTSSGMHGAMGGMMMGLEGKTGDALDRAFLDEMIIHHEGAVQMAQTLIRGTNRPELTKLGNDIISAQTGEIQMMRDWRKEWFNQ</sequence>
<name>A0A1F6FJZ7_9BACT</name>
<evidence type="ECO:0000313" key="2">
    <source>
        <dbReference type="EMBL" id="OGG86191.1"/>
    </source>
</evidence>
<comment type="caution">
    <text evidence="2">The sequence shown here is derived from an EMBL/GenBank/DDBJ whole genome shotgun (WGS) entry which is preliminary data.</text>
</comment>
<gene>
    <name evidence="2" type="ORF">A2392_01890</name>
</gene>
<dbReference type="PANTHER" id="PTHR36933">
    <property type="entry name" value="SLL0788 PROTEIN"/>
    <property type="match status" value="1"/>
</dbReference>
<dbReference type="Pfam" id="PF03713">
    <property type="entry name" value="DUF305"/>
    <property type="match status" value="1"/>
</dbReference>
<dbReference type="Proteomes" id="UP000177395">
    <property type="component" value="Unassembled WGS sequence"/>
</dbReference>
<reference evidence="2 3" key="1">
    <citation type="journal article" date="2016" name="Nat. Commun.">
        <title>Thousands of microbial genomes shed light on interconnected biogeochemical processes in an aquifer system.</title>
        <authorList>
            <person name="Anantharaman K."/>
            <person name="Brown C.T."/>
            <person name="Hug L.A."/>
            <person name="Sharon I."/>
            <person name="Castelle C.J."/>
            <person name="Probst A.J."/>
            <person name="Thomas B.C."/>
            <person name="Singh A."/>
            <person name="Wilkins M.J."/>
            <person name="Karaoz U."/>
            <person name="Brodie E.L."/>
            <person name="Williams K.H."/>
            <person name="Hubbard S.S."/>
            <person name="Banfield J.F."/>
        </authorList>
    </citation>
    <scope>NUCLEOTIDE SEQUENCE [LARGE SCALE GENOMIC DNA]</scope>
</reference>
<protein>
    <recommendedName>
        <fullName evidence="1">DUF305 domain-containing protein</fullName>
    </recommendedName>
</protein>
<dbReference type="PANTHER" id="PTHR36933:SF1">
    <property type="entry name" value="SLL0788 PROTEIN"/>
    <property type="match status" value="1"/>
</dbReference>
<proteinExistence type="predicted"/>
<evidence type="ECO:0000313" key="3">
    <source>
        <dbReference type="Proteomes" id="UP000177395"/>
    </source>
</evidence>
<dbReference type="InterPro" id="IPR005183">
    <property type="entry name" value="DUF305_CopM-like"/>
</dbReference>
<feature type="domain" description="DUF305" evidence="1">
    <location>
        <begin position="42"/>
        <end position="115"/>
    </location>
</feature>
<dbReference type="EMBL" id="MFMS01000002">
    <property type="protein sequence ID" value="OGG86191.1"/>
    <property type="molecule type" value="Genomic_DNA"/>
</dbReference>
<dbReference type="Gene3D" id="1.20.1260.10">
    <property type="match status" value="1"/>
</dbReference>
<dbReference type="AlphaFoldDB" id="A0A1F6FJZ7"/>